<organism evidence="1 2">
    <name type="scientific">Echinococcus granulosus</name>
    <name type="common">Hydatid tapeworm</name>
    <dbReference type="NCBI Taxonomy" id="6210"/>
    <lineage>
        <taxon>Eukaryota</taxon>
        <taxon>Metazoa</taxon>
        <taxon>Spiralia</taxon>
        <taxon>Lophotrochozoa</taxon>
        <taxon>Platyhelminthes</taxon>
        <taxon>Cestoda</taxon>
        <taxon>Eucestoda</taxon>
        <taxon>Cyclophyllidea</taxon>
        <taxon>Taeniidae</taxon>
        <taxon>Echinococcus</taxon>
        <taxon>Echinococcus granulosus group</taxon>
    </lineage>
</organism>
<proteinExistence type="predicted"/>
<dbReference type="KEGG" id="egl:EGR_10659"/>
<comment type="caution">
    <text evidence="1">The sequence shown here is derived from an EMBL/GenBank/DDBJ whole genome shotgun (WGS) entry which is preliminary data.</text>
</comment>
<dbReference type="GeneID" id="36346374"/>
<sequence length="47" mass="5734">MSLNCELYSSDEDYRLPRGWELKSLIRLTVLSNILVAKERRLSEYWW</sequence>
<dbReference type="RefSeq" id="XP_024345687.1">
    <property type="nucleotide sequence ID" value="XM_024499908.1"/>
</dbReference>
<protein>
    <submittedName>
        <fullName evidence="1">Uncharacterized protein</fullName>
    </submittedName>
</protein>
<dbReference type="CTD" id="36346374"/>
<evidence type="ECO:0000313" key="1">
    <source>
        <dbReference type="EMBL" id="EUB54491.1"/>
    </source>
</evidence>
<keyword evidence="2" id="KW-1185">Reference proteome</keyword>
<evidence type="ECO:0000313" key="2">
    <source>
        <dbReference type="Proteomes" id="UP000019149"/>
    </source>
</evidence>
<gene>
    <name evidence="1" type="ORF">EGR_10659</name>
</gene>
<dbReference type="EMBL" id="APAU02000247">
    <property type="protein sequence ID" value="EUB54491.1"/>
    <property type="molecule type" value="Genomic_DNA"/>
</dbReference>
<dbReference type="Proteomes" id="UP000019149">
    <property type="component" value="Unassembled WGS sequence"/>
</dbReference>
<reference evidence="1 2" key="1">
    <citation type="journal article" date="2013" name="Nat. Genet.">
        <title>The genome of the hydatid tapeworm Echinococcus granulosus.</title>
        <authorList>
            <person name="Zheng H."/>
            <person name="Zhang W."/>
            <person name="Zhang L."/>
            <person name="Zhang Z."/>
            <person name="Li J."/>
            <person name="Lu G."/>
            <person name="Zhu Y."/>
            <person name="Wang Y."/>
            <person name="Huang Y."/>
            <person name="Liu J."/>
            <person name="Kang H."/>
            <person name="Chen J."/>
            <person name="Wang L."/>
            <person name="Chen A."/>
            <person name="Yu S."/>
            <person name="Gao Z."/>
            <person name="Jin L."/>
            <person name="Gu W."/>
            <person name="Wang Z."/>
            <person name="Zhao L."/>
            <person name="Shi B."/>
            <person name="Wen H."/>
            <person name="Lin R."/>
            <person name="Jones M.K."/>
            <person name="Brejova B."/>
            <person name="Vinar T."/>
            <person name="Zhao G."/>
            <person name="McManus D.P."/>
            <person name="Chen Z."/>
            <person name="Zhou Y."/>
            <person name="Wang S."/>
        </authorList>
    </citation>
    <scope>NUCLEOTIDE SEQUENCE [LARGE SCALE GENOMIC DNA]</scope>
</reference>
<dbReference type="AlphaFoldDB" id="W6U1U4"/>
<accession>W6U1U4</accession>
<name>W6U1U4_ECHGR</name>